<evidence type="ECO:0000313" key="3">
    <source>
        <dbReference type="Proteomes" id="UP000658514"/>
    </source>
</evidence>
<keyword evidence="3" id="KW-1185">Reference proteome</keyword>
<accession>A0ABR8AD38</accession>
<evidence type="ECO:0000313" key="2">
    <source>
        <dbReference type="EMBL" id="MBD2196447.1"/>
    </source>
</evidence>
<dbReference type="Gene3D" id="3.60.21.10">
    <property type="match status" value="2"/>
</dbReference>
<gene>
    <name evidence="2" type="ORF">H6G24_13215</name>
</gene>
<dbReference type="Proteomes" id="UP000658514">
    <property type="component" value="Unassembled WGS sequence"/>
</dbReference>
<dbReference type="RefSeq" id="WP_190540679.1">
    <property type="nucleotide sequence ID" value="NZ_CAWPNO010000049.1"/>
</dbReference>
<comment type="caution">
    <text evidence="2">The sequence shown here is derived from an EMBL/GenBank/DDBJ whole genome shotgun (WGS) entry which is preliminary data.</text>
</comment>
<dbReference type="SUPFAM" id="SSF56300">
    <property type="entry name" value="Metallo-dependent phosphatases"/>
    <property type="match status" value="1"/>
</dbReference>
<reference evidence="2 3" key="1">
    <citation type="journal article" date="2020" name="ISME J.">
        <title>Comparative genomics reveals insights into cyanobacterial evolution and habitat adaptation.</title>
        <authorList>
            <person name="Chen M.Y."/>
            <person name="Teng W.K."/>
            <person name="Zhao L."/>
            <person name="Hu C.X."/>
            <person name="Zhou Y.K."/>
            <person name="Han B.P."/>
            <person name="Song L.R."/>
            <person name="Shu W.S."/>
        </authorList>
    </citation>
    <scope>NUCLEOTIDE SEQUENCE [LARGE SCALE GENOMIC DNA]</scope>
    <source>
        <strain evidence="2 3">FACHB-288</strain>
    </source>
</reference>
<protein>
    <submittedName>
        <fullName evidence="2">Metallophosphoesterase</fullName>
    </submittedName>
</protein>
<evidence type="ECO:0000256" key="1">
    <source>
        <dbReference type="SAM" id="Coils"/>
    </source>
</evidence>
<organism evidence="2 3">
    <name type="scientific">Calothrix parietina FACHB-288</name>
    <dbReference type="NCBI Taxonomy" id="2692896"/>
    <lineage>
        <taxon>Bacteria</taxon>
        <taxon>Bacillati</taxon>
        <taxon>Cyanobacteriota</taxon>
        <taxon>Cyanophyceae</taxon>
        <taxon>Nostocales</taxon>
        <taxon>Calotrichaceae</taxon>
        <taxon>Calothrix</taxon>
    </lineage>
</organism>
<proteinExistence type="predicted"/>
<feature type="coiled-coil region" evidence="1">
    <location>
        <begin position="265"/>
        <end position="320"/>
    </location>
</feature>
<dbReference type="PANTHER" id="PTHR43143">
    <property type="entry name" value="METALLOPHOSPHOESTERASE, CALCINEURIN SUPERFAMILY"/>
    <property type="match status" value="1"/>
</dbReference>
<dbReference type="PANTHER" id="PTHR43143:SF1">
    <property type="entry name" value="SERINE_THREONINE-PROTEIN PHOSPHATASE CPPED1"/>
    <property type="match status" value="1"/>
</dbReference>
<sequence>MKLVSDPAIAKKISKMQQRVKWQDPLILERGIDQTQLVIEDDRTEDLEFSFLVVGDSGSGTHKGHNPQRQVAELMLPHHHECRFMLHTGDVIYLVGSKEYYQQNFIQPYQEFLVDGEQAKKIAYDKMVFKLPILPVPGNHDYYDLPLLFGLVSISTLPIRRLLRSRLDLDVGLYGSGTGDAYARAFLDYLCTLQFPGDLASHLDQHYTSTINNSRCLSYQPGSFTRLPNRYYTFRYGGIDFFALDSNTFNEPPPIPKTREGDADRRFLEKRRTSLEQEKQQIVADSAILNPNNPQDAEQLDDLQVKLTQIEEIIVDIEKQLDFNKTTVIDIEQLDWLRQRLIESWQNPQVRGRIIFFHHPPYVTEATKWQQAQTLAIRNRLRGVFDAVAEKLGSLTENRPLVDLVINGHAHCLEYLQTTDTGHADSHIPWIVCGGSGFSLRRQRPEGADLKEIREDGEKLVARSQLFIGRSGQGSHKHRPYSCLRIDVKGDRQPKFIVRPLVAEWYQRQWCDHSIEPFEI</sequence>
<keyword evidence="1" id="KW-0175">Coiled coil</keyword>
<dbReference type="EMBL" id="JACJQH010000018">
    <property type="protein sequence ID" value="MBD2196447.1"/>
    <property type="molecule type" value="Genomic_DNA"/>
</dbReference>
<name>A0ABR8AD38_9CYAN</name>
<dbReference type="InterPro" id="IPR029052">
    <property type="entry name" value="Metallo-depent_PP-like"/>
</dbReference>
<dbReference type="InterPro" id="IPR051918">
    <property type="entry name" value="STPP_CPPED1"/>
</dbReference>